<sequence>MADVSADYSGIGLTTYSPSNTTVKEKSDKLGQADFLKLMTTQLTNQDPLEPMENGDFLGQMAQFSTVTGIESLTKEFNTLSLSLNQSQALQAATLVGKNVLAPATKMTLTDAGQSVNGAVDLSASTSGITVNVTDASGQLVRSLNLGSLSAGLQEFSWDGLNDSGKAVPAGAYTFQITGQNDGKTEVLETLLNGQVKNVAYDSASSGLKLNVQGLGNIGFSDVYRIG</sequence>
<evidence type="ECO:0000256" key="3">
    <source>
        <dbReference type="ARBA" id="ARBA00022795"/>
    </source>
</evidence>
<comment type="caution">
    <text evidence="8">The sequence shown here is derived from an EMBL/GenBank/DDBJ whole genome shotgun (WGS) entry which is preliminary data.</text>
</comment>
<dbReference type="EMBL" id="PPGH01000037">
    <property type="protein sequence ID" value="PQJ95274.1"/>
    <property type="molecule type" value="Genomic_DNA"/>
</dbReference>
<dbReference type="Gene3D" id="2.60.40.4070">
    <property type="match status" value="1"/>
</dbReference>
<dbReference type="Pfam" id="PF03963">
    <property type="entry name" value="FlgD"/>
    <property type="match status" value="1"/>
</dbReference>
<evidence type="ECO:0000256" key="2">
    <source>
        <dbReference type="ARBA" id="ARBA00016013"/>
    </source>
</evidence>
<keyword evidence="3 5" id="KW-1005">Bacterial flagellum biogenesis</keyword>
<comment type="similarity">
    <text evidence="1 5">Belongs to the FlgD family.</text>
</comment>
<feature type="domain" description="FlgD Tudor-like" evidence="7">
    <location>
        <begin position="87"/>
        <end position="223"/>
    </location>
</feature>
<feature type="domain" description="FlgD/Vpr Ig-like" evidence="6">
    <location>
        <begin position="107"/>
        <end position="182"/>
    </location>
</feature>
<accession>A0A2S7XNG4</accession>
<proteinExistence type="inferred from homology"/>
<protein>
    <recommendedName>
        <fullName evidence="2 5">Basal-body rod modification protein FlgD</fullName>
    </recommendedName>
</protein>
<evidence type="ECO:0000259" key="6">
    <source>
        <dbReference type="Pfam" id="PF13860"/>
    </source>
</evidence>
<evidence type="ECO:0000313" key="9">
    <source>
        <dbReference type="Proteomes" id="UP000239936"/>
    </source>
</evidence>
<dbReference type="InterPro" id="IPR025963">
    <property type="entry name" value="FLgD_Tudor"/>
</dbReference>
<dbReference type="Proteomes" id="UP000239936">
    <property type="component" value="Unassembled WGS sequence"/>
</dbReference>
<keyword evidence="8" id="KW-0966">Cell projection</keyword>
<keyword evidence="8" id="KW-0282">Flagellum</keyword>
<organism evidence="8 9">
    <name type="scientific">Chromatium okenii</name>
    <dbReference type="NCBI Taxonomy" id="61644"/>
    <lineage>
        <taxon>Bacteria</taxon>
        <taxon>Pseudomonadati</taxon>
        <taxon>Pseudomonadota</taxon>
        <taxon>Gammaproteobacteria</taxon>
        <taxon>Chromatiales</taxon>
        <taxon>Chromatiaceae</taxon>
        <taxon>Chromatium</taxon>
    </lineage>
</organism>
<dbReference type="RefSeq" id="WP_105074322.1">
    <property type="nucleotide sequence ID" value="NZ_PPGH01000037.1"/>
</dbReference>
<dbReference type="OrthoDB" id="9785233at2"/>
<evidence type="ECO:0000256" key="4">
    <source>
        <dbReference type="ARBA" id="ARBA00024746"/>
    </source>
</evidence>
<keyword evidence="9" id="KW-1185">Reference proteome</keyword>
<dbReference type="AlphaFoldDB" id="A0A2S7XNG4"/>
<dbReference type="InterPro" id="IPR025965">
    <property type="entry name" value="FlgD/Vpr_Ig-like"/>
</dbReference>
<dbReference type="Pfam" id="PF13861">
    <property type="entry name" value="FLgD_tudor"/>
    <property type="match status" value="1"/>
</dbReference>
<dbReference type="GO" id="GO:0044781">
    <property type="term" value="P:bacterial-type flagellum organization"/>
    <property type="evidence" value="ECO:0007669"/>
    <property type="project" value="UniProtKB-UniRule"/>
</dbReference>
<evidence type="ECO:0000313" key="8">
    <source>
        <dbReference type="EMBL" id="PQJ95274.1"/>
    </source>
</evidence>
<gene>
    <name evidence="8" type="ORF">CXB77_13570</name>
</gene>
<evidence type="ECO:0000259" key="7">
    <source>
        <dbReference type="Pfam" id="PF13861"/>
    </source>
</evidence>
<dbReference type="InterPro" id="IPR005648">
    <property type="entry name" value="FlgD"/>
</dbReference>
<name>A0A2S7XNG4_9GAMM</name>
<dbReference type="Pfam" id="PF13860">
    <property type="entry name" value="FlgD_ig"/>
    <property type="match status" value="1"/>
</dbReference>
<evidence type="ECO:0000256" key="5">
    <source>
        <dbReference type="RuleBase" id="RU362076"/>
    </source>
</evidence>
<keyword evidence="8" id="KW-0969">Cilium</keyword>
<reference evidence="8 9" key="1">
    <citation type="submission" date="2018-01" db="EMBL/GenBank/DDBJ databases">
        <title>The complete genome sequence of Chromatium okenii LaCa, a purple sulfur bacterium with a turbulent life.</title>
        <authorList>
            <person name="Luedin S.M."/>
            <person name="Liechti N."/>
            <person name="Storelli N."/>
            <person name="Danza F."/>
            <person name="Wittwer M."/>
            <person name="Pothier J.F."/>
            <person name="Tonolla M.A."/>
        </authorList>
    </citation>
    <scope>NUCLEOTIDE SEQUENCE [LARGE SCALE GENOMIC DNA]</scope>
    <source>
        <strain evidence="8 9">LaCa</strain>
    </source>
</reference>
<comment type="function">
    <text evidence="4 5">Required for flagellar hook formation. May act as a scaffolding protein.</text>
</comment>
<dbReference type="Gene3D" id="2.30.30.910">
    <property type="match status" value="1"/>
</dbReference>
<evidence type="ECO:0000256" key="1">
    <source>
        <dbReference type="ARBA" id="ARBA00010577"/>
    </source>
</evidence>